<evidence type="ECO:0000256" key="6">
    <source>
        <dbReference type="SAM" id="Phobius"/>
    </source>
</evidence>
<dbReference type="EMBL" id="SNRX01000006">
    <property type="protein sequence ID" value="KAA6302678.1"/>
    <property type="molecule type" value="Genomic_DNA"/>
</dbReference>
<evidence type="ECO:0000256" key="2">
    <source>
        <dbReference type="ARBA" id="ARBA00022692"/>
    </source>
</evidence>
<feature type="region of interest" description="Disordered" evidence="5">
    <location>
        <begin position="94"/>
        <end position="175"/>
    </location>
</feature>
<sequence>MKLTKEQLYGFTGSVLISLILILLLSVLFLRTEIRAEESGIPVNFGTVDWAFGAEEPAELSNNPEIGEHTPEIIPEPVPPTPNPAVITQNTEQTAAVDAAKEKERKAEQARKEAEKRRLEQEKREKELINQTMANAFGKGNSSSTSEGTAASGSGNQGSPQGNAPTGSYAGVGGSGTFDLQGRGLSGSNTLITPSQESIVQEGTIVVEITVNPQGNVIQATVRLRGTNIDDIRMRKSAIDAAKKNKFTIMNGTNNQTGTITYKYTLK</sequence>
<keyword evidence="3 6" id="KW-1133">Transmembrane helix</keyword>
<name>A0A5M8P2R8_9BACT</name>
<evidence type="ECO:0000313" key="8">
    <source>
        <dbReference type="Proteomes" id="UP000324575"/>
    </source>
</evidence>
<evidence type="ECO:0000256" key="5">
    <source>
        <dbReference type="SAM" id="MobiDB-lite"/>
    </source>
</evidence>
<comment type="caution">
    <text evidence="7">The sequence shown here is derived from an EMBL/GenBank/DDBJ whole genome shotgun (WGS) entry which is preliminary data.</text>
</comment>
<reference evidence="7 8" key="1">
    <citation type="submission" date="2019-03" db="EMBL/GenBank/DDBJ databases">
        <title>Single cell metagenomics reveals metabolic interactions within the superorganism composed of flagellate Streblomastix strix and complex community of Bacteroidetes bacteria on its surface.</title>
        <authorList>
            <person name="Treitli S.C."/>
            <person name="Kolisko M."/>
            <person name="Husnik F."/>
            <person name="Keeling P."/>
            <person name="Hampl V."/>
        </authorList>
    </citation>
    <scope>NUCLEOTIDE SEQUENCE [LARGE SCALE GENOMIC DNA]</scope>
    <source>
        <strain evidence="7">St1</strain>
    </source>
</reference>
<keyword evidence="2 6" id="KW-0812">Transmembrane</keyword>
<protein>
    <recommendedName>
        <fullName evidence="9">TonB family protein</fullName>
    </recommendedName>
</protein>
<feature type="transmembrane region" description="Helical" evidence="6">
    <location>
        <begin position="7"/>
        <end position="30"/>
    </location>
</feature>
<dbReference type="InterPro" id="IPR006260">
    <property type="entry name" value="TonB/TolA_C"/>
</dbReference>
<organism evidence="7 8">
    <name type="scientific">Candidatus Ordinivivax streblomastigis</name>
    <dbReference type="NCBI Taxonomy" id="2540710"/>
    <lineage>
        <taxon>Bacteria</taxon>
        <taxon>Pseudomonadati</taxon>
        <taxon>Bacteroidota</taxon>
        <taxon>Bacteroidia</taxon>
        <taxon>Bacteroidales</taxon>
        <taxon>Candidatus Ordinivivax</taxon>
    </lineage>
</organism>
<proteinExistence type="predicted"/>
<gene>
    <name evidence="7" type="ORF">EZS26_001185</name>
</gene>
<evidence type="ECO:0000256" key="1">
    <source>
        <dbReference type="ARBA" id="ARBA00004167"/>
    </source>
</evidence>
<comment type="subcellular location">
    <subcellularLocation>
        <location evidence="1">Membrane</location>
        <topology evidence="1">Single-pass membrane protein</topology>
    </subcellularLocation>
</comment>
<feature type="compositionally biased region" description="Low complexity" evidence="5">
    <location>
        <begin position="140"/>
        <end position="164"/>
    </location>
</feature>
<dbReference type="AlphaFoldDB" id="A0A5M8P2R8"/>
<feature type="compositionally biased region" description="Basic and acidic residues" evidence="5">
    <location>
        <begin position="99"/>
        <end position="128"/>
    </location>
</feature>
<accession>A0A5M8P2R8</accession>
<evidence type="ECO:0000256" key="4">
    <source>
        <dbReference type="ARBA" id="ARBA00023136"/>
    </source>
</evidence>
<evidence type="ECO:0000256" key="3">
    <source>
        <dbReference type="ARBA" id="ARBA00022989"/>
    </source>
</evidence>
<dbReference type="GO" id="GO:0016020">
    <property type="term" value="C:membrane"/>
    <property type="evidence" value="ECO:0007669"/>
    <property type="project" value="UniProtKB-SubCell"/>
</dbReference>
<dbReference type="NCBIfam" id="TIGR01352">
    <property type="entry name" value="tonB_Cterm"/>
    <property type="match status" value="1"/>
</dbReference>
<keyword evidence="4 6" id="KW-0472">Membrane</keyword>
<dbReference type="Proteomes" id="UP000324575">
    <property type="component" value="Unassembled WGS sequence"/>
</dbReference>
<evidence type="ECO:0008006" key="9">
    <source>
        <dbReference type="Google" id="ProtNLM"/>
    </source>
</evidence>
<evidence type="ECO:0000313" key="7">
    <source>
        <dbReference type="EMBL" id="KAA6302678.1"/>
    </source>
</evidence>